<keyword evidence="1" id="KW-0812">Transmembrane</keyword>
<keyword evidence="1" id="KW-1133">Transmembrane helix</keyword>
<evidence type="ECO:0000256" key="1">
    <source>
        <dbReference type="SAM" id="Phobius"/>
    </source>
</evidence>
<proteinExistence type="predicted"/>
<organism evidence="2 3">
    <name type="scientific">Streptococcus infantis</name>
    <dbReference type="NCBI Taxonomy" id="68892"/>
    <lineage>
        <taxon>Bacteria</taxon>
        <taxon>Bacillati</taxon>
        <taxon>Bacillota</taxon>
        <taxon>Bacilli</taxon>
        <taxon>Lactobacillales</taxon>
        <taxon>Streptococcaceae</taxon>
        <taxon>Streptococcus</taxon>
    </lineage>
</organism>
<comment type="caution">
    <text evidence="2">The sequence shown here is derived from an EMBL/GenBank/DDBJ whole genome shotgun (WGS) entry which is preliminary data.</text>
</comment>
<dbReference type="OrthoDB" id="2237393at2"/>
<evidence type="ECO:0000313" key="3">
    <source>
        <dbReference type="Proteomes" id="UP000033489"/>
    </source>
</evidence>
<evidence type="ECO:0008006" key="4">
    <source>
        <dbReference type="Google" id="ProtNLM"/>
    </source>
</evidence>
<feature type="transmembrane region" description="Helical" evidence="1">
    <location>
        <begin position="46"/>
        <end position="68"/>
    </location>
</feature>
<dbReference type="AlphaFoldDB" id="A0A0F2DVL5"/>
<name>A0A0F2DVL5_9STRE</name>
<gene>
    <name evidence="2" type="ORF">TZ94_01766</name>
</gene>
<dbReference type="Proteomes" id="UP000033489">
    <property type="component" value="Unassembled WGS sequence"/>
</dbReference>
<sequence>MKSNSLFFFNGIFALTCSPIIAFAFFYRWEIRFINGALRFVDKPAWAFSVNLISFIFLVCSILAIFIYRKESNGRKKSFLFLLVASITGFIPFLSFFSAIFALIAGILYLVDFNRLVKE</sequence>
<dbReference type="PATRIC" id="fig|28037.216.peg.1735"/>
<protein>
    <recommendedName>
        <fullName evidence="4">Insulin activator factor</fullName>
    </recommendedName>
</protein>
<reference evidence="2 3" key="1">
    <citation type="submission" date="2015-02" db="EMBL/GenBank/DDBJ databases">
        <title>Evolution of amylase-binding proteins of oral streptococcal species.</title>
        <authorList>
            <person name="Haase E.M."/>
        </authorList>
    </citation>
    <scope>NUCLEOTIDE SEQUENCE [LARGE SCALE GENOMIC DNA]</scope>
    <source>
        <strain evidence="2 3">UC921A</strain>
    </source>
</reference>
<dbReference type="EMBL" id="JYGT01000010">
    <property type="protein sequence ID" value="KJQ74244.1"/>
    <property type="molecule type" value="Genomic_DNA"/>
</dbReference>
<accession>A0A0F2DVL5</accession>
<dbReference type="RefSeq" id="WP_000841612.1">
    <property type="nucleotide sequence ID" value="NZ_CP046525.1"/>
</dbReference>
<keyword evidence="1" id="KW-0472">Membrane</keyword>
<feature type="transmembrane region" description="Helical" evidence="1">
    <location>
        <begin position="7"/>
        <end position="26"/>
    </location>
</feature>
<evidence type="ECO:0000313" key="2">
    <source>
        <dbReference type="EMBL" id="KJQ74244.1"/>
    </source>
</evidence>
<feature type="transmembrane region" description="Helical" evidence="1">
    <location>
        <begin position="80"/>
        <end position="111"/>
    </location>
</feature>